<reference evidence="2" key="1">
    <citation type="submission" date="2016-12" db="EMBL/GenBank/DDBJ databases">
        <title>The genomes of Aspergillus section Nigri reveals drivers in fungal speciation.</title>
        <authorList>
            <consortium name="DOE Joint Genome Institute"/>
            <person name="Vesth T.C."/>
            <person name="Nybo J."/>
            <person name="Theobald S."/>
            <person name="Brandl J."/>
            <person name="Frisvad J.C."/>
            <person name="Nielsen K.F."/>
            <person name="Lyhne E.K."/>
            <person name="Kogle M.E."/>
            <person name="Kuo A."/>
            <person name="Riley R."/>
            <person name="Clum A."/>
            <person name="Nolan M."/>
            <person name="Lipzen A."/>
            <person name="Salamov A."/>
            <person name="Henrissat B."/>
            <person name="Wiebenga A."/>
            <person name="De Vries R.P."/>
            <person name="Grigoriev I.V."/>
            <person name="Mortensen U.H."/>
            <person name="Andersen M.R."/>
            <person name="Baker S.E."/>
        </authorList>
    </citation>
    <scope>NUCLEOTIDE SEQUENCE [LARGE SCALE GENOMIC DNA]</scope>
    <source>
        <strain evidence="2">CBS 115656</strain>
    </source>
</reference>
<dbReference type="GeneID" id="37121188"/>
<evidence type="ECO:0000313" key="3">
    <source>
        <dbReference type="Proteomes" id="UP000247647"/>
    </source>
</evidence>
<dbReference type="Proteomes" id="UP000247647">
    <property type="component" value="Unassembled WGS sequence"/>
</dbReference>
<feature type="compositionally biased region" description="Pro residues" evidence="1">
    <location>
        <begin position="1"/>
        <end position="16"/>
    </location>
</feature>
<keyword evidence="3" id="KW-1185">Reference proteome</keyword>
<proteinExistence type="predicted"/>
<dbReference type="RefSeq" id="XP_025482116.1">
    <property type="nucleotide sequence ID" value="XM_025618732.1"/>
</dbReference>
<accession>A0A318Z8P7</accession>
<dbReference type="OrthoDB" id="10634018at2759"/>
<evidence type="ECO:0000256" key="1">
    <source>
        <dbReference type="SAM" id="MobiDB-lite"/>
    </source>
</evidence>
<dbReference type="AlphaFoldDB" id="A0A318Z8P7"/>
<sequence>MGTSPCLPPPPLPPPLQYNRRRRKNSHAPDCGGRTELTGRQGMAIQSIPHPAMESIPFAGSSPLEIAERAFPRSVASQPCLFCLVCSAIFCYCCYCNFALSHPPLNFLHHTHTHTLSLSLTYTPICRIVNSDSARIPHMECPIVNYS</sequence>
<organism evidence="2 3">
    <name type="scientific">Aspergillus neoniger (strain CBS 115656)</name>
    <dbReference type="NCBI Taxonomy" id="1448310"/>
    <lineage>
        <taxon>Eukaryota</taxon>
        <taxon>Fungi</taxon>
        <taxon>Dikarya</taxon>
        <taxon>Ascomycota</taxon>
        <taxon>Pezizomycotina</taxon>
        <taxon>Eurotiomycetes</taxon>
        <taxon>Eurotiomycetidae</taxon>
        <taxon>Eurotiales</taxon>
        <taxon>Aspergillaceae</taxon>
        <taxon>Aspergillus</taxon>
        <taxon>Aspergillus subgen. Circumdati</taxon>
    </lineage>
</organism>
<name>A0A318Z8P7_ASPNB</name>
<gene>
    <name evidence="2" type="ORF">BO87DRAFT_227252</name>
</gene>
<dbReference type="EMBL" id="KZ821452">
    <property type="protein sequence ID" value="PYH36638.1"/>
    <property type="molecule type" value="Genomic_DNA"/>
</dbReference>
<evidence type="ECO:0000313" key="2">
    <source>
        <dbReference type="EMBL" id="PYH36638.1"/>
    </source>
</evidence>
<protein>
    <submittedName>
        <fullName evidence="2">Uncharacterized protein</fullName>
    </submittedName>
</protein>
<feature type="region of interest" description="Disordered" evidence="1">
    <location>
        <begin position="1"/>
        <end position="37"/>
    </location>
</feature>